<evidence type="ECO:0000313" key="2">
    <source>
        <dbReference type="EMBL" id="VDI21591.1"/>
    </source>
</evidence>
<dbReference type="InterPro" id="IPR049050">
    <property type="entry name" value="nSTAND3"/>
</dbReference>
<gene>
    <name evidence="2" type="ORF">MGAL_10B067162</name>
</gene>
<organism evidence="2 3">
    <name type="scientific">Mytilus galloprovincialis</name>
    <name type="common">Mediterranean mussel</name>
    <dbReference type="NCBI Taxonomy" id="29158"/>
    <lineage>
        <taxon>Eukaryota</taxon>
        <taxon>Metazoa</taxon>
        <taxon>Spiralia</taxon>
        <taxon>Lophotrochozoa</taxon>
        <taxon>Mollusca</taxon>
        <taxon>Bivalvia</taxon>
        <taxon>Autobranchia</taxon>
        <taxon>Pteriomorphia</taxon>
        <taxon>Mytilida</taxon>
        <taxon>Mytiloidea</taxon>
        <taxon>Mytilidae</taxon>
        <taxon>Mytilinae</taxon>
        <taxon>Mytilus</taxon>
    </lineage>
</organism>
<dbReference type="EMBL" id="UYJE01003695">
    <property type="protein sequence ID" value="VDI21591.1"/>
    <property type="molecule type" value="Genomic_DNA"/>
</dbReference>
<keyword evidence="3" id="KW-1185">Reference proteome</keyword>
<dbReference type="AlphaFoldDB" id="A0A8B6DK95"/>
<comment type="caution">
    <text evidence="2">The sequence shown here is derived from an EMBL/GenBank/DDBJ whole genome shotgun (WGS) entry which is preliminary data.</text>
</comment>
<dbReference type="Proteomes" id="UP000596742">
    <property type="component" value="Unassembled WGS sequence"/>
</dbReference>
<dbReference type="Pfam" id="PF20720">
    <property type="entry name" value="nSTAND3"/>
    <property type="match status" value="1"/>
</dbReference>
<proteinExistence type="predicted"/>
<dbReference type="OrthoDB" id="6092734at2759"/>
<sequence length="1110" mass="128167">MDYKEQDNYLRNLVVIADYGKEALVCLLEKEISSKNMSLEHFVNSNQHAIYHLCFNKKKCCQCVHGWGAFVPTSRVLSESQLGIILDRNIPRLLCHNTQNVSDFCCCRAHSNLTTERFDVTLLRCFLTNFGTLWKVTPVEQAVNTVLRYRNDYVHASETRISEALFQHHKADIENAILDIFSNCKPTDVLSMKQRISESYNRSLDPCSKHLRLILEDFRLQSTWTEAFIKKHRDDPTYIETAAVRESVQILNNNNILILVSKAGGGKSKLCLELSRIYKEKHYKPMIFTNTKKIKTDLISSNCFVILEDIFGGTNLEFDDDVHKSALDFLIECPENGTKFVITMRTNGEAYTHIFSQHEIFKNNIVNLDQFLLSKSVRRKIFVKHLTVNNISICKCDCTSERECCNKVIGLDGNIQVGRTLFEEIVTRVPDTHVGFPQACHVFCSNIQMARLGLKCFENTTKSQIDEFKGMKLKALTDHAVMYQYCILVYTAIKGYFDLKNLDNILISNILSALKSDANIITSDISQILTALEGRFLVQEWLQKDFMDSTDIPVYFFQHTTILEAVLISYGDNFLKNMSFSEQEYMIDKSPAQLKAIIEYVRPEEYQLLPIEHEFTISVGIDLLVQGLVEFLKSDRNAIEIGKYLRKVGLKSRNDKLITNFFKRAKSNRFRGFKIERLIDGLTKRGKCLLFSTYNREILEENLNDTSFDVFFENFCPAKSHQFGDNLISLGHKALLKKLSTYMVSINGLVDHKIGYRIGKYLRKTAILKRNDAFVNLYFRELDLTISFLETAPTCFLDQIINEKSEENLQYLQIKRKHTFISQIHSLLDGLTDCCKCSLFMEYHPTICERYALFGNTEFKSMDKDILSDILFSRINTCDYYYIQQVTGNCLRDEIKTSNKEYSLQYHCDTNSIKVGQFLRQVRQHTSNNIPTFLKYCRPISSDERNKTTFVEVESALLAMKLITGLREFSEFHSETEVRKYFGLSGNDAIILETDHFMYFLDSNYFDQSVIRDIGNYVYIHGIKKGNVNFIDSVIQCLECHVDNGITNIITNEDVLITRPKPPNFTSTRLKLFNSGLTNDGERLDEVKRFAPKLFEQVRRAQASCDSKKK</sequence>
<evidence type="ECO:0000259" key="1">
    <source>
        <dbReference type="Pfam" id="PF20720"/>
    </source>
</evidence>
<accession>A0A8B6DK95</accession>
<reference evidence="2" key="1">
    <citation type="submission" date="2018-11" db="EMBL/GenBank/DDBJ databases">
        <authorList>
            <person name="Alioto T."/>
            <person name="Alioto T."/>
        </authorList>
    </citation>
    <scope>NUCLEOTIDE SEQUENCE</scope>
</reference>
<protein>
    <recommendedName>
        <fullName evidence="1">Novel STAND NTPase 3 domain-containing protein</fullName>
    </recommendedName>
</protein>
<feature type="domain" description="Novel STAND NTPase 3" evidence="1">
    <location>
        <begin position="238"/>
        <end position="386"/>
    </location>
</feature>
<evidence type="ECO:0000313" key="3">
    <source>
        <dbReference type="Proteomes" id="UP000596742"/>
    </source>
</evidence>
<name>A0A8B6DK95_MYTGA</name>